<evidence type="ECO:0000256" key="2">
    <source>
        <dbReference type="ARBA" id="ARBA00023242"/>
    </source>
</evidence>
<evidence type="ECO:0000313" key="4">
    <source>
        <dbReference type="Proteomes" id="UP000192578"/>
    </source>
</evidence>
<keyword evidence="2" id="KW-0539">Nucleus</keyword>
<dbReference type="EMBL" id="MTYJ01000085">
    <property type="protein sequence ID" value="OQV15684.1"/>
    <property type="molecule type" value="Genomic_DNA"/>
</dbReference>
<dbReference type="PANTHER" id="PTHR13129:SF4">
    <property type="entry name" value="DDB1- AND CUL4-ASSOCIATED FACTOR 1"/>
    <property type="match status" value="1"/>
</dbReference>
<reference evidence="4" key="1">
    <citation type="submission" date="2017-01" db="EMBL/GenBank/DDBJ databases">
        <title>Comparative genomics of anhydrobiosis in the tardigrade Hypsibius dujardini.</title>
        <authorList>
            <person name="Yoshida Y."/>
            <person name="Koutsovoulos G."/>
            <person name="Laetsch D."/>
            <person name="Stevens L."/>
            <person name="Kumar S."/>
            <person name="Horikawa D."/>
            <person name="Ishino K."/>
            <person name="Komine S."/>
            <person name="Tomita M."/>
            <person name="Blaxter M."/>
            <person name="Arakawa K."/>
        </authorList>
    </citation>
    <scope>NUCLEOTIDE SEQUENCE [LARGE SCALE GENOMIC DNA]</scope>
    <source>
        <strain evidence="4">Z151</strain>
    </source>
</reference>
<dbReference type="GO" id="GO:0016567">
    <property type="term" value="P:protein ubiquitination"/>
    <property type="evidence" value="ECO:0007669"/>
    <property type="project" value="InterPro"/>
</dbReference>
<dbReference type="PANTHER" id="PTHR13129">
    <property type="entry name" value="VPRBP PROTEIN-RELATED"/>
    <property type="match status" value="1"/>
</dbReference>
<sequence length="891" mass="100525">MGNESSVAVAYPWDVKSEQALQRNGNQLAVRTLTHNVLFEDNLLEHIAKMPILVHEITRFMCLSLPEFGLAFDDPDVNGLAGILKAIARFEAVDIEKKNDVGFCNYSVVAALEAVSELLQTLDYLLTTDCVNQPTGVSVSPEPGRQSSILEFGPSSLHWDRTERFVRLKGVEAMYSILLSRRKDPFIHVVYRGSEQYKQWENDHLVTVYPYLNSALHILKESTACSESACIAVVNCLAPRTMFRAYRQELFNMLDADEVCPLRATLLDSAMRILVNVTVRPSSSTIESIVCVLRRENGIWVALHLTTWRPMWTIDGPLRSLVCQFLTGMSRSERCRLVLRELAFFRDGALQELLTGQTDSGPSNEAFHDLQQSIGTLLEVLDVDAWITSPFRIAAGITERRLESTLPMGAEWNRSADRVFFPSCIPGQGGYRKIGTLEYQPSPDQISPMTKFHAKSMIFLASSPHTTIVTGRRDGSIIGYHKNLLMRPAFYAGCHARIDWANSCSVYAVSPLSASPDVFISSCRQPGSMPSSFLWRYNGSSCCQKIASFSNVTTLIASNWTEYLGVCRIAERVQDYRPNSNTDDAHTLDLSTGTKILKLSCPAIPDSTLDALPPLNDRDIGPFLDFGEPIPTFHPSDRMINYSGLLFDLRNGKLIHKFDMINRYCHQSGIFNPDGTLLIIDSEVWDLRSMRLLRSVTDFMNNDLMFCVSRPDLIYVSSRDDDNRRRLEHRAWPRTRQMSSVTMLNMRTYERMDAVNVEPYNYGLLAIDPFDADIAFGQSDYERLPGSPEEDTQRLDCVEGHLKLKELKNAKKALHGLLITNRYFGLSGHKAGGVFLNGQDETKYSLCCIQDLWSRFLNEPPETGIYFQVPKVDSRRPVLQVVPNRLSFCLL</sequence>
<organism evidence="3 4">
    <name type="scientific">Hypsibius exemplaris</name>
    <name type="common">Freshwater tardigrade</name>
    <dbReference type="NCBI Taxonomy" id="2072580"/>
    <lineage>
        <taxon>Eukaryota</taxon>
        <taxon>Metazoa</taxon>
        <taxon>Ecdysozoa</taxon>
        <taxon>Tardigrada</taxon>
        <taxon>Eutardigrada</taxon>
        <taxon>Parachela</taxon>
        <taxon>Hypsibioidea</taxon>
        <taxon>Hypsibiidae</taxon>
        <taxon>Hypsibius</taxon>
    </lineage>
</organism>
<gene>
    <name evidence="3" type="ORF">BV898_10159</name>
</gene>
<proteinExistence type="predicted"/>
<dbReference type="AlphaFoldDB" id="A0A1W0WKF8"/>
<dbReference type="Gene3D" id="2.130.10.10">
    <property type="entry name" value="YVTN repeat-like/Quinoprotein amine dehydrogenase"/>
    <property type="match status" value="1"/>
</dbReference>
<name>A0A1W0WKF8_HYPEX</name>
<comment type="caution">
    <text evidence="3">The sequence shown here is derived from an EMBL/GenBank/DDBJ whole genome shotgun (WGS) entry which is preliminary data.</text>
</comment>
<dbReference type="OrthoDB" id="27563at2759"/>
<dbReference type="InterPro" id="IPR036322">
    <property type="entry name" value="WD40_repeat_dom_sf"/>
</dbReference>
<comment type="subcellular location">
    <subcellularLocation>
        <location evidence="1">Nucleus</location>
    </subcellularLocation>
</comment>
<dbReference type="SUPFAM" id="SSF50978">
    <property type="entry name" value="WD40 repeat-like"/>
    <property type="match status" value="1"/>
</dbReference>
<protein>
    <recommendedName>
        <fullName evidence="5">Protein VPRBP</fullName>
    </recommendedName>
</protein>
<evidence type="ECO:0008006" key="5">
    <source>
        <dbReference type="Google" id="ProtNLM"/>
    </source>
</evidence>
<dbReference type="InterPro" id="IPR033270">
    <property type="entry name" value="VPRBP/DCAF1"/>
</dbReference>
<dbReference type="GO" id="GO:0005634">
    <property type="term" value="C:nucleus"/>
    <property type="evidence" value="ECO:0007669"/>
    <property type="project" value="UniProtKB-SubCell"/>
</dbReference>
<evidence type="ECO:0000313" key="3">
    <source>
        <dbReference type="EMBL" id="OQV15684.1"/>
    </source>
</evidence>
<evidence type="ECO:0000256" key="1">
    <source>
        <dbReference type="ARBA" id="ARBA00004123"/>
    </source>
</evidence>
<dbReference type="InterPro" id="IPR015943">
    <property type="entry name" value="WD40/YVTN_repeat-like_dom_sf"/>
</dbReference>
<accession>A0A1W0WKF8</accession>
<dbReference type="GO" id="GO:0080008">
    <property type="term" value="C:Cul4-RING E3 ubiquitin ligase complex"/>
    <property type="evidence" value="ECO:0007669"/>
    <property type="project" value="TreeGrafter"/>
</dbReference>
<dbReference type="Proteomes" id="UP000192578">
    <property type="component" value="Unassembled WGS sequence"/>
</dbReference>
<keyword evidence="4" id="KW-1185">Reference proteome</keyword>